<dbReference type="PANTHER" id="PTHR14363">
    <property type="entry name" value="HEPARANASE-RELATED"/>
    <property type="match status" value="1"/>
</dbReference>
<reference evidence="2 3" key="1">
    <citation type="submission" date="2021-04" db="EMBL/GenBank/DDBJ databases">
        <authorList>
            <person name="Bliznina A."/>
        </authorList>
    </citation>
    <scope>NUCLEOTIDE SEQUENCE [LARGE SCALE GENOMIC DNA]</scope>
</reference>
<evidence type="ECO:0000313" key="3">
    <source>
        <dbReference type="Proteomes" id="UP001158576"/>
    </source>
</evidence>
<dbReference type="SUPFAM" id="SSF51445">
    <property type="entry name" value="(Trans)glycosidases"/>
    <property type="match status" value="1"/>
</dbReference>
<dbReference type="Gene3D" id="3.20.20.80">
    <property type="entry name" value="Glycosidases"/>
    <property type="match status" value="1"/>
</dbReference>
<name>A0ABN7RLU2_OIKDI</name>
<keyword evidence="3" id="KW-1185">Reference proteome</keyword>
<accession>A0ABN7RLU2</accession>
<gene>
    <name evidence="2" type="ORF">OKIOD_LOCUS1224</name>
</gene>
<dbReference type="EMBL" id="OU015568">
    <property type="protein sequence ID" value="CAG5080627.1"/>
    <property type="molecule type" value="Genomic_DNA"/>
</dbReference>
<sequence length="412" mass="46686">MSVSEQHCKPYPISPEPGRHSGFGDGCFSKGRAKTFFNFVNSVNFKVLWGVNAMEGRTQTGSTNWTGDWNSTQFHHMLEDWIEEGYMKNIFAFELGNEIYGQYGIEAKLTVDEGVDTFAELWRVLKESFFSSIDRPKVFGVDTALDIAWVKEFLAKMKIKDPTFQLDAFTYHSYPLGAGSSDKVDEEIMDENFNSKIYHLANQASSFDNLPLGVWMGETGGAYNSGRNTVTNRFMSAFWYVDWMAVMAESGHKAFCRQTFVGGNYGLLQVDSNSKKMLVNPDFYGALLFKELMVGKIYKAWNDKGNSTHQYFAETETINGKLQKTLLVINYSHEPILFYCDEFEDFKSATKYHLTSPNLQSSTVMINGIEAQFKPGALRFNIADYAELVGDEKLEISGHSYVFITQATSNKK</sequence>
<dbReference type="InterPro" id="IPR017853">
    <property type="entry name" value="GH"/>
</dbReference>
<comment type="similarity">
    <text evidence="1">Belongs to the glycosyl hydrolase 79 family.</text>
</comment>
<dbReference type="InterPro" id="IPR005199">
    <property type="entry name" value="Glyco_hydro_79"/>
</dbReference>
<organism evidence="2 3">
    <name type="scientific">Oikopleura dioica</name>
    <name type="common">Tunicate</name>
    <dbReference type="NCBI Taxonomy" id="34765"/>
    <lineage>
        <taxon>Eukaryota</taxon>
        <taxon>Metazoa</taxon>
        <taxon>Chordata</taxon>
        <taxon>Tunicata</taxon>
        <taxon>Appendicularia</taxon>
        <taxon>Copelata</taxon>
        <taxon>Oikopleuridae</taxon>
        <taxon>Oikopleura</taxon>
    </lineage>
</organism>
<protein>
    <submittedName>
        <fullName evidence="2">Oidioi.mRNA.OKI2018_I69.PAR.g9666.t1.cds</fullName>
    </submittedName>
</protein>
<evidence type="ECO:0000256" key="1">
    <source>
        <dbReference type="ARBA" id="ARBA00009800"/>
    </source>
</evidence>
<evidence type="ECO:0000313" key="2">
    <source>
        <dbReference type="EMBL" id="CAG5080627.1"/>
    </source>
</evidence>
<dbReference type="PANTHER" id="PTHR14363:SF17">
    <property type="entry name" value="HEPARANASE-LIKE PROTEIN 3"/>
    <property type="match status" value="1"/>
</dbReference>
<proteinExistence type="inferred from homology"/>
<dbReference type="Proteomes" id="UP001158576">
    <property type="component" value="Chromosome PAR"/>
</dbReference>
<dbReference type="Pfam" id="PF03662">
    <property type="entry name" value="Glyco_hydro_79n"/>
    <property type="match status" value="1"/>
</dbReference>